<evidence type="ECO:0000313" key="2">
    <source>
        <dbReference type="Proteomes" id="UP001201163"/>
    </source>
</evidence>
<proteinExistence type="predicted"/>
<name>A0AAD4L8K4_9AGAM</name>
<accession>A0AAD4L8K4</accession>
<protein>
    <submittedName>
        <fullName evidence="1">Uncharacterized protein</fullName>
    </submittedName>
</protein>
<sequence>MGQLTLLMVVRVAPGGRFIGPTFSTFFLSLSTTLASAQISPRSSCDVLYTYDRRALSHNGIKRGNVGPSKHGIWGECDETFCVESVSCVGVALNLPHGVSQDARPRPVYWLSKSVTEVLSLYPT</sequence>
<keyword evidence="2" id="KW-1185">Reference proteome</keyword>
<dbReference type="Proteomes" id="UP001201163">
    <property type="component" value="Unassembled WGS sequence"/>
</dbReference>
<dbReference type="AlphaFoldDB" id="A0AAD4L8K4"/>
<organism evidence="1 2">
    <name type="scientific">Lactarius akahatsu</name>
    <dbReference type="NCBI Taxonomy" id="416441"/>
    <lineage>
        <taxon>Eukaryota</taxon>
        <taxon>Fungi</taxon>
        <taxon>Dikarya</taxon>
        <taxon>Basidiomycota</taxon>
        <taxon>Agaricomycotina</taxon>
        <taxon>Agaricomycetes</taxon>
        <taxon>Russulales</taxon>
        <taxon>Russulaceae</taxon>
        <taxon>Lactarius</taxon>
    </lineage>
</organism>
<comment type="caution">
    <text evidence="1">The sequence shown here is derived from an EMBL/GenBank/DDBJ whole genome shotgun (WGS) entry which is preliminary data.</text>
</comment>
<reference evidence="1" key="1">
    <citation type="submission" date="2022-01" db="EMBL/GenBank/DDBJ databases">
        <title>Comparative genomics reveals a dynamic genome evolution in the ectomycorrhizal milk-cap (Lactarius) mushrooms.</title>
        <authorList>
            <consortium name="DOE Joint Genome Institute"/>
            <person name="Lebreton A."/>
            <person name="Tang N."/>
            <person name="Kuo A."/>
            <person name="LaButti K."/>
            <person name="Drula E."/>
            <person name="Barry K."/>
            <person name="Clum A."/>
            <person name="Lipzen A."/>
            <person name="Mousain D."/>
            <person name="Ng V."/>
            <person name="Wang R."/>
            <person name="Wang X."/>
            <person name="Dai Y."/>
            <person name="Henrissat B."/>
            <person name="Grigoriev I.V."/>
            <person name="Guerin-Laguette A."/>
            <person name="Yu F."/>
            <person name="Martin F.M."/>
        </authorList>
    </citation>
    <scope>NUCLEOTIDE SEQUENCE</scope>
    <source>
        <strain evidence="1">QP</strain>
    </source>
</reference>
<evidence type="ECO:0000313" key="1">
    <source>
        <dbReference type="EMBL" id="KAH8984522.1"/>
    </source>
</evidence>
<dbReference type="EMBL" id="JAKELL010000075">
    <property type="protein sequence ID" value="KAH8984522.1"/>
    <property type="molecule type" value="Genomic_DNA"/>
</dbReference>
<gene>
    <name evidence="1" type="ORF">EDB92DRAFT_1886621</name>
</gene>